<comment type="catalytic activity">
    <reaction evidence="1">
        <text>ATP + protein L-histidine = ADP + protein N-phospho-L-histidine.</text>
        <dbReference type="EC" id="2.7.13.3"/>
    </reaction>
</comment>
<dbReference type="PANTHER" id="PTHR45339">
    <property type="entry name" value="HYBRID SIGNAL TRANSDUCTION HISTIDINE KINASE J"/>
    <property type="match status" value="1"/>
</dbReference>
<evidence type="ECO:0000256" key="5">
    <source>
        <dbReference type="PROSITE-ProRule" id="PRU00110"/>
    </source>
</evidence>
<evidence type="ECO:0000259" key="9">
    <source>
        <dbReference type="PROSITE" id="PS50110"/>
    </source>
</evidence>
<dbReference type="Proteomes" id="UP001453229">
    <property type="component" value="Chromosome"/>
</dbReference>
<evidence type="ECO:0000259" key="10">
    <source>
        <dbReference type="PROSITE" id="PS50894"/>
    </source>
</evidence>
<name>A0ABZ3CQX7_9GAMM</name>
<evidence type="ECO:0000256" key="7">
    <source>
        <dbReference type="SAM" id="Phobius"/>
    </source>
</evidence>
<sequence>MPGVTAKSLLSRRFRVATFAAVLFFSCTLVTGGIIVARQHTVAGRLLENLVWAAYQLDREGRELSTRLSSLASEAEWEAVQLRFEIFYSRLTLLQRGELGRSIEAVKDARSHLDKLVREIVMLDRTLETLSSLPWTERISRLPAPRQRLEAITLSTQQLLVDINARVSSGRLIERRQMMQLYGLALTLVVLAMLSGAILIRALFREAMSRHHKLQQLEVQRQALNEAVERAERASRSKSEFMAVMSHEIRTPLNGVVGMADLLSTEVVSTRGLQYLKALKQSASGLQVIINDILDYSKLESGSLELDRHAFDFQEFLDQIYEEYRLCGTRVAFIRELSPRLPRYVVGDVTRLRQVLMNLLNNAFKFTSEGQVALNVFNDEACRIQFEVCDTGCGIPDDYRARLFTPFSQVDASIARRHEGTGLGLAICKRLVDAMGGEIGFAGREGHGTRFWASIPLPEVSSVEAVATLPIMTVPVQRSILVVEDNAINQQVARGMLEALGQRVTIVENGSEALALLREHRKAFDLVLMDMQMPVLDGVETTRRWRSQEPRPILPIVAMTANVMPEDRQRCLDSGMQGVILKPFTRQDLRQVLFTHLGPTCGSTGSDGATLPSGSAGGIAEPPALLDDAVCRELRASLSTDALESLYHRFFLRLEDRIGALRSAIRNGDVVMIRREAHSLKGAAAALGCLGLAELAAGFEAFTTAEGVSHVEKQVDRLNACAERTRRAIAIPLATVPQAASARGGEHA</sequence>
<dbReference type="Gene3D" id="3.40.50.2300">
    <property type="match status" value="1"/>
</dbReference>
<dbReference type="SUPFAM" id="SSF55874">
    <property type="entry name" value="ATPase domain of HSP90 chaperone/DNA topoisomerase II/histidine kinase"/>
    <property type="match status" value="1"/>
</dbReference>
<dbReference type="PROSITE" id="PS50894">
    <property type="entry name" value="HPT"/>
    <property type="match status" value="1"/>
</dbReference>
<dbReference type="InterPro" id="IPR036641">
    <property type="entry name" value="HPT_dom_sf"/>
</dbReference>
<feature type="domain" description="HPt" evidence="10">
    <location>
        <begin position="639"/>
        <end position="732"/>
    </location>
</feature>
<dbReference type="Gene3D" id="1.20.120.160">
    <property type="entry name" value="HPT domain"/>
    <property type="match status" value="1"/>
</dbReference>
<gene>
    <name evidence="11" type="ORF">AAGT95_16980</name>
</gene>
<dbReference type="SMART" id="SM00388">
    <property type="entry name" value="HisKA"/>
    <property type="match status" value="1"/>
</dbReference>
<dbReference type="PRINTS" id="PR00344">
    <property type="entry name" value="BCTRLSENSOR"/>
</dbReference>
<keyword evidence="7" id="KW-0812">Transmembrane</keyword>
<keyword evidence="4" id="KW-0902">Two-component regulatory system</keyword>
<dbReference type="PROSITE" id="PS50110">
    <property type="entry name" value="RESPONSE_REGULATORY"/>
    <property type="match status" value="1"/>
</dbReference>
<dbReference type="SUPFAM" id="SSF47226">
    <property type="entry name" value="Histidine-containing phosphotransfer domain, HPT domain"/>
    <property type="match status" value="1"/>
</dbReference>
<dbReference type="Pfam" id="PF01627">
    <property type="entry name" value="Hpt"/>
    <property type="match status" value="1"/>
</dbReference>
<feature type="transmembrane region" description="Helical" evidence="7">
    <location>
        <begin position="16"/>
        <end position="37"/>
    </location>
</feature>
<dbReference type="GO" id="GO:0005524">
    <property type="term" value="F:ATP binding"/>
    <property type="evidence" value="ECO:0007669"/>
    <property type="project" value="UniProtKB-KW"/>
</dbReference>
<feature type="modified residue" description="Phosphohistidine" evidence="5">
    <location>
        <position position="678"/>
    </location>
</feature>
<evidence type="ECO:0000256" key="6">
    <source>
        <dbReference type="PROSITE-ProRule" id="PRU00169"/>
    </source>
</evidence>
<keyword evidence="7" id="KW-1133">Transmembrane helix</keyword>
<dbReference type="InterPro" id="IPR004358">
    <property type="entry name" value="Sig_transdc_His_kin-like_C"/>
</dbReference>
<dbReference type="InterPro" id="IPR011006">
    <property type="entry name" value="CheY-like_superfamily"/>
</dbReference>
<dbReference type="PROSITE" id="PS50109">
    <property type="entry name" value="HIS_KIN"/>
    <property type="match status" value="1"/>
</dbReference>
<dbReference type="SUPFAM" id="SSF52172">
    <property type="entry name" value="CheY-like"/>
    <property type="match status" value="1"/>
</dbReference>
<dbReference type="CDD" id="cd00082">
    <property type="entry name" value="HisKA"/>
    <property type="match status" value="1"/>
</dbReference>
<evidence type="ECO:0000313" key="12">
    <source>
        <dbReference type="Proteomes" id="UP001453229"/>
    </source>
</evidence>
<keyword evidence="11" id="KW-0067">ATP-binding</keyword>
<dbReference type="InterPro" id="IPR036097">
    <property type="entry name" value="HisK_dim/P_sf"/>
</dbReference>
<keyword evidence="3 6" id="KW-0597">Phosphoprotein</keyword>
<dbReference type="CDD" id="cd00088">
    <property type="entry name" value="HPT"/>
    <property type="match status" value="1"/>
</dbReference>
<evidence type="ECO:0000256" key="3">
    <source>
        <dbReference type="ARBA" id="ARBA00022553"/>
    </source>
</evidence>
<dbReference type="InterPro" id="IPR005467">
    <property type="entry name" value="His_kinase_dom"/>
</dbReference>
<dbReference type="InterPro" id="IPR003594">
    <property type="entry name" value="HATPase_dom"/>
</dbReference>
<protein>
    <recommendedName>
        <fullName evidence="2">histidine kinase</fullName>
        <ecNumber evidence="2">2.7.13.3</ecNumber>
    </recommendedName>
</protein>
<dbReference type="InterPro" id="IPR008207">
    <property type="entry name" value="Sig_transdc_His_kin_Hpt_dom"/>
</dbReference>
<evidence type="ECO:0000313" key="11">
    <source>
        <dbReference type="EMBL" id="XAD53520.1"/>
    </source>
</evidence>
<keyword evidence="11" id="KW-0547">Nucleotide-binding</keyword>
<keyword evidence="12" id="KW-1185">Reference proteome</keyword>
<dbReference type="CDD" id="cd17546">
    <property type="entry name" value="REC_hyHK_CKI1_RcsC-like"/>
    <property type="match status" value="1"/>
</dbReference>
<dbReference type="PROSITE" id="PS51257">
    <property type="entry name" value="PROKAR_LIPOPROTEIN"/>
    <property type="match status" value="1"/>
</dbReference>
<dbReference type="EMBL" id="CP151919">
    <property type="protein sequence ID" value="XAD53520.1"/>
    <property type="molecule type" value="Genomic_DNA"/>
</dbReference>
<evidence type="ECO:0000256" key="2">
    <source>
        <dbReference type="ARBA" id="ARBA00012438"/>
    </source>
</evidence>
<proteinExistence type="predicted"/>
<dbReference type="InterPro" id="IPR001789">
    <property type="entry name" value="Sig_transdc_resp-reg_receiver"/>
</dbReference>
<dbReference type="SUPFAM" id="SSF47384">
    <property type="entry name" value="Homodimeric domain of signal transducing histidine kinase"/>
    <property type="match status" value="1"/>
</dbReference>
<dbReference type="SMART" id="SM00387">
    <property type="entry name" value="HATPase_c"/>
    <property type="match status" value="1"/>
</dbReference>
<evidence type="ECO:0000256" key="1">
    <source>
        <dbReference type="ARBA" id="ARBA00000085"/>
    </source>
</evidence>
<dbReference type="Pfam" id="PF00512">
    <property type="entry name" value="HisKA"/>
    <property type="match status" value="1"/>
</dbReference>
<dbReference type="EC" id="2.7.13.3" evidence="2"/>
<dbReference type="RefSeq" id="WP_342594571.1">
    <property type="nucleotide sequence ID" value="NZ_CP151919.1"/>
</dbReference>
<feature type="transmembrane region" description="Helical" evidence="7">
    <location>
        <begin position="181"/>
        <end position="204"/>
    </location>
</feature>
<dbReference type="Pfam" id="PF02518">
    <property type="entry name" value="HATPase_c"/>
    <property type="match status" value="1"/>
</dbReference>
<dbReference type="Gene3D" id="3.30.565.10">
    <property type="entry name" value="Histidine kinase-like ATPase, C-terminal domain"/>
    <property type="match status" value="1"/>
</dbReference>
<dbReference type="SMART" id="SM00448">
    <property type="entry name" value="REC"/>
    <property type="match status" value="1"/>
</dbReference>
<evidence type="ECO:0000259" key="8">
    <source>
        <dbReference type="PROSITE" id="PS50109"/>
    </source>
</evidence>
<feature type="domain" description="Histidine kinase" evidence="8">
    <location>
        <begin position="244"/>
        <end position="459"/>
    </location>
</feature>
<organism evidence="11 12">
    <name type="scientific">Salinicola lusitanus</name>
    <dbReference type="NCBI Taxonomy" id="1949085"/>
    <lineage>
        <taxon>Bacteria</taxon>
        <taxon>Pseudomonadati</taxon>
        <taxon>Pseudomonadota</taxon>
        <taxon>Gammaproteobacteria</taxon>
        <taxon>Oceanospirillales</taxon>
        <taxon>Halomonadaceae</taxon>
        <taxon>Salinicola</taxon>
    </lineage>
</organism>
<evidence type="ECO:0000256" key="4">
    <source>
        <dbReference type="ARBA" id="ARBA00023012"/>
    </source>
</evidence>
<feature type="domain" description="Response regulatory" evidence="9">
    <location>
        <begin position="479"/>
        <end position="597"/>
    </location>
</feature>
<dbReference type="Gene3D" id="1.10.287.130">
    <property type="match status" value="1"/>
</dbReference>
<keyword evidence="7" id="KW-0472">Membrane</keyword>
<feature type="modified residue" description="4-aspartylphosphate" evidence="6">
    <location>
        <position position="530"/>
    </location>
</feature>
<accession>A0ABZ3CQX7</accession>
<dbReference type="PANTHER" id="PTHR45339:SF5">
    <property type="entry name" value="HISTIDINE KINASE"/>
    <property type="match status" value="1"/>
</dbReference>
<dbReference type="InterPro" id="IPR036890">
    <property type="entry name" value="HATPase_C_sf"/>
</dbReference>
<dbReference type="InterPro" id="IPR003661">
    <property type="entry name" value="HisK_dim/P_dom"/>
</dbReference>
<dbReference type="Pfam" id="PF00072">
    <property type="entry name" value="Response_reg"/>
    <property type="match status" value="1"/>
</dbReference>
<dbReference type="CDD" id="cd16922">
    <property type="entry name" value="HATPase_EvgS-ArcB-TorS-like"/>
    <property type="match status" value="1"/>
</dbReference>
<reference evidence="11 12" key="1">
    <citation type="submission" date="2024-04" db="EMBL/GenBank/DDBJ databases">
        <title>Salinicola lusitanus LLJ914,a marine bacterium isolated from the Okinawa Trough.</title>
        <authorList>
            <person name="Li J."/>
        </authorList>
    </citation>
    <scope>NUCLEOTIDE SEQUENCE [LARGE SCALE GENOMIC DNA]</scope>
    <source>
        <strain evidence="11 12">LLJ914</strain>
    </source>
</reference>